<evidence type="ECO:0000256" key="1">
    <source>
        <dbReference type="SAM" id="MobiDB-lite"/>
    </source>
</evidence>
<organism evidence="2 3">
    <name type="scientific">Portunus trituberculatus</name>
    <name type="common">Swimming crab</name>
    <name type="synonym">Neptunus trituberculatus</name>
    <dbReference type="NCBI Taxonomy" id="210409"/>
    <lineage>
        <taxon>Eukaryota</taxon>
        <taxon>Metazoa</taxon>
        <taxon>Ecdysozoa</taxon>
        <taxon>Arthropoda</taxon>
        <taxon>Crustacea</taxon>
        <taxon>Multicrustacea</taxon>
        <taxon>Malacostraca</taxon>
        <taxon>Eumalacostraca</taxon>
        <taxon>Eucarida</taxon>
        <taxon>Decapoda</taxon>
        <taxon>Pleocyemata</taxon>
        <taxon>Brachyura</taxon>
        <taxon>Eubrachyura</taxon>
        <taxon>Portunoidea</taxon>
        <taxon>Portunidae</taxon>
        <taxon>Portuninae</taxon>
        <taxon>Portunus</taxon>
    </lineage>
</organism>
<accession>A0A5B7JCY5</accession>
<comment type="caution">
    <text evidence="2">The sequence shown here is derived from an EMBL/GenBank/DDBJ whole genome shotgun (WGS) entry which is preliminary data.</text>
</comment>
<evidence type="ECO:0000313" key="2">
    <source>
        <dbReference type="EMBL" id="MPC95811.1"/>
    </source>
</evidence>
<reference evidence="2 3" key="1">
    <citation type="submission" date="2019-05" db="EMBL/GenBank/DDBJ databases">
        <title>Another draft genome of Portunus trituberculatus and its Hox gene families provides insights of decapod evolution.</title>
        <authorList>
            <person name="Jeong J.-H."/>
            <person name="Song I."/>
            <person name="Kim S."/>
            <person name="Choi T."/>
            <person name="Kim D."/>
            <person name="Ryu S."/>
            <person name="Kim W."/>
        </authorList>
    </citation>
    <scope>NUCLEOTIDE SEQUENCE [LARGE SCALE GENOMIC DNA]</scope>
    <source>
        <tissue evidence="2">Muscle</tissue>
    </source>
</reference>
<protein>
    <submittedName>
        <fullName evidence="2">Uncharacterized protein</fullName>
    </submittedName>
</protein>
<evidence type="ECO:0000313" key="3">
    <source>
        <dbReference type="Proteomes" id="UP000324222"/>
    </source>
</evidence>
<keyword evidence="3" id="KW-1185">Reference proteome</keyword>
<gene>
    <name evidence="2" type="ORF">E2C01_091038</name>
</gene>
<name>A0A5B7JCY5_PORTR</name>
<proteinExistence type="predicted"/>
<sequence>MHLTFSPLHGEWFTQHFLPESQPTYPTHEQCDALRKSPAHDPACLSSYSHCSTPPARALPDGVKQREAKRNDSNN</sequence>
<dbReference type="Proteomes" id="UP000324222">
    <property type="component" value="Unassembled WGS sequence"/>
</dbReference>
<feature type="region of interest" description="Disordered" evidence="1">
    <location>
        <begin position="53"/>
        <end position="75"/>
    </location>
</feature>
<feature type="compositionally biased region" description="Basic and acidic residues" evidence="1">
    <location>
        <begin position="63"/>
        <end position="75"/>
    </location>
</feature>
<dbReference type="EMBL" id="VSRR010103621">
    <property type="protein sequence ID" value="MPC95811.1"/>
    <property type="molecule type" value="Genomic_DNA"/>
</dbReference>
<dbReference type="AlphaFoldDB" id="A0A5B7JCY5"/>